<dbReference type="Pfam" id="PF08459">
    <property type="entry name" value="UvrC_RNaseH_dom"/>
    <property type="match status" value="1"/>
</dbReference>
<dbReference type="PANTHER" id="PTHR30562:SF1">
    <property type="entry name" value="UVRABC SYSTEM PROTEIN C"/>
    <property type="match status" value="1"/>
</dbReference>
<keyword evidence="1 7" id="KW-0963">Cytoplasm</keyword>
<accession>A0A498GYS9</accession>
<dbReference type="CDD" id="cd10434">
    <property type="entry name" value="GIY-YIG_UvrC_Cho"/>
    <property type="match status" value="1"/>
</dbReference>
<dbReference type="OrthoDB" id="121419at2157"/>
<keyword evidence="6 7" id="KW-0742">SOS response</keyword>
<dbReference type="Proteomes" id="UP000290932">
    <property type="component" value="Unassembled WGS sequence"/>
</dbReference>
<feature type="domain" description="UvrC family homology region profile" evidence="10">
    <location>
        <begin position="271"/>
        <end position="447"/>
    </location>
</feature>
<dbReference type="PROSITE" id="PS50164">
    <property type="entry name" value="GIY_YIG"/>
    <property type="match status" value="1"/>
</dbReference>
<dbReference type="InterPro" id="IPR000305">
    <property type="entry name" value="GIY-YIG_endonuc"/>
</dbReference>
<gene>
    <name evidence="7 11" type="primary">uvrC</name>
    <name evidence="11" type="ORF">ABH15_10805</name>
</gene>
<dbReference type="PANTHER" id="PTHR30562">
    <property type="entry name" value="UVRC/OXIDOREDUCTASE"/>
    <property type="match status" value="1"/>
</dbReference>
<comment type="subcellular location">
    <subcellularLocation>
        <location evidence="7">Cytoplasm</location>
    </subcellularLocation>
</comment>
<keyword evidence="5 7" id="KW-0234">DNA repair</keyword>
<dbReference type="Gene3D" id="3.30.420.340">
    <property type="entry name" value="UvrC, RNAse H endonuclease domain"/>
    <property type="match status" value="1"/>
</dbReference>
<dbReference type="InterPro" id="IPR004791">
    <property type="entry name" value="UvrC"/>
</dbReference>
<keyword evidence="12" id="KW-1185">Reference proteome</keyword>
<evidence type="ECO:0000256" key="7">
    <source>
        <dbReference type="HAMAP-Rule" id="MF_00203"/>
    </source>
</evidence>
<dbReference type="GO" id="GO:0009380">
    <property type="term" value="C:excinuclease repair complex"/>
    <property type="evidence" value="ECO:0007669"/>
    <property type="project" value="InterPro"/>
</dbReference>
<dbReference type="GO" id="GO:0009381">
    <property type="term" value="F:excinuclease ABC activity"/>
    <property type="evidence" value="ECO:0007669"/>
    <property type="project" value="UniProtKB-UniRule"/>
</dbReference>
<comment type="caution">
    <text evidence="11">The sequence shown here is derived from an EMBL/GenBank/DDBJ whole genome shotgun (WGS) entry which is preliminary data.</text>
</comment>
<dbReference type="AlphaFoldDB" id="A0A498GYS9"/>
<evidence type="ECO:0000259" key="10">
    <source>
        <dbReference type="PROSITE" id="PS50165"/>
    </source>
</evidence>
<comment type="similarity">
    <text evidence="7">Belongs to the UvrC family.</text>
</comment>
<evidence type="ECO:0000256" key="4">
    <source>
        <dbReference type="ARBA" id="ARBA00022881"/>
    </source>
</evidence>
<keyword evidence="2 7" id="KW-0227">DNA damage</keyword>
<dbReference type="SUPFAM" id="SSF46600">
    <property type="entry name" value="C-terminal UvrC-binding domain of UvrB"/>
    <property type="match status" value="1"/>
</dbReference>
<dbReference type="PROSITE" id="PS50165">
    <property type="entry name" value="UVRC"/>
    <property type="match status" value="1"/>
</dbReference>
<evidence type="ECO:0000313" key="12">
    <source>
        <dbReference type="Proteomes" id="UP000290932"/>
    </source>
</evidence>
<evidence type="ECO:0000256" key="2">
    <source>
        <dbReference type="ARBA" id="ARBA00022763"/>
    </source>
</evidence>
<dbReference type="InterPro" id="IPR047296">
    <property type="entry name" value="GIY-YIG_UvrC_Cho"/>
</dbReference>
<dbReference type="InterPro" id="IPR001162">
    <property type="entry name" value="UvrC_RNase_H_dom"/>
</dbReference>
<dbReference type="InterPro" id="IPR038476">
    <property type="entry name" value="UvrC_RNase_H_dom_sf"/>
</dbReference>
<feature type="domain" description="GIY-YIG" evidence="9">
    <location>
        <begin position="9"/>
        <end position="87"/>
    </location>
</feature>
<dbReference type="EMBL" id="LHQS01000003">
    <property type="protein sequence ID" value="RXE55265.1"/>
    <property type="molecule type" value="Genomic_DNA"/>
</dbReference>
<dbReference type="PROSITE" id="PS50151">
    <property type="entry name" value="UVR"/>
    <property type="match status" value="1"/>
</dbReference>
<reference evidence="11 12" key="1">
    <citation type="journal article" date="2015" name="Int. J. Syst. Evol. Microbiol.">
        <title>Methanoculleus taiwanensis sp. nov., a methanogen isolated from deep marine sediment at the deformation front area near Taiwan.</title>
        <authorList>
            <person name="Weng C.Y."/>
            <person name="Chen S.C."/>
            <person name="Lai M.C."/>
            <person name="Wu S.Y."/>
            <person name="Lin S."/>
            <person name="Yang T.F."/>
            <person name="Chen P.C."/>
        </authorList>
    </citation>
    <scope>NUCLEOTIDE SEQUENCE [LARGE SCALE GENOMIC DNA]</scope>
    <source>
        <strain evidence="11 12">CYW4</strain>
    </source>
</reference>
<evidence type="ECO:0000313" key="11">
    <source>
        <dbReference type="EMBL" id="RXE55265.1"/>
    </source>
</evidence>
<comment type="function">
    <text evidence="7">The UvrABC repair system catalyzes the recognition and processing of DNA lesions. UvrC both incises the 5' and 3' sides of the lesion. The N-terminal half is responsible for the 3' incision and the C-terminal half is responsible for the 5' incision.</text>
</comment>
<dbReference type="Pfam" id="PF22920">
    <property type="entry name" value="UvrC_RNaseH"/>
    <property type="match status" value="1"/>
</dbReference>
<dbReference type="Gene3D" id="3.40.1440.10">
    <property type="entry name" value="GIY-YIG endonuclease"/>
    <property type="match status" value="1"/>
</dbReference>
<dbReference type="NCBIfam" id="TIGR00194">
    <property type="entry name" value="uvrC"/>
    <property type="match status" value="1"/>
</dbReference>
<organism evidence="11 12">
    <name type="scientific">Methanoculleus taiwanensis</name>
    <dbReference type="NCBI Taxonomy" id="1550565"/>
    <lineage>
        <taxon>Archaea</taxon>
        <taxon>Methanobacteriati</taxon>
        <taxon>Methanobacteriota</taxon>
        <taxon>Stenosarchaea group</taxon>
        <taxon>Methanomicrobia</taxon>
        <taxon>Methanomicrobiales</taxon>
        <taxon>Methanomicrobiaceae</taxon>
        <taxon>Methanoculleus</taxon>
    </lineage>
</organism>
<dbReference type="Gene3D" id="4.10.860.10">
    <property type="entry name" value="UVR domain"/>
    <property type="match status" value="1"/>
</dbReference>
<evidence type="ECO:0000256" key="1">
    <source>
        <dbReference type="ARBA" id="ARBA00022490"/>
    </source>
</evidence>
<evidence type="ECO:0000256" key="3">
    <source>
        <dbReference type="ARBA" id="ARBA00022769"/>
    </source>
</evidence>
<keyword evidence="4 7" id="KW-0267">Excision nuclease</keyword>
<dbReference type="HAMAP" id="MF_00203">
    <property type="entry name" value="UvrC"/>
    <property type="match status" value="1"/>
</dbReference>
<dbReference type="Pfam" id="PF01541">
    <property type="entry name" value="GIY-YIG"/>
    <property type="match status" value="1"/>
</dbReference>
<dbReference type="GO" id="GO:0005737">
    <property type="term" value="C:cytoplasm"/>
    <property type="evidence" value="ECO:0007669"/>
    <property type="project" value="UniProtKB-SubCell"/>
</dbReference>
<dbReference type="SUPFAM" id="SSF82771">
    <property type="entry name" value="GIY-YIG endonuclease"/>
    <property type="match status" value="1"/>
</dbReference>
<protein>
    <recommendedName>
        <fullName evidence="7">UvrABC system protein C</fullName>
        <shortName evidence="7">Protein UvrC</shortName>
    </recommendedName>
    <alternativeName>
        <fullName evidence="7">Excinuclease ABC subunit C</fullName>
    </alternativeName>
</protein>
<dbReference type="InterPro" id="IPR035901">
    <property type="entry name" value="GIY-YIG_endonuc_sf"/>
</dbReference>
<dbReference type="InterPro" id="IPR001943">
    <property type="entry name" value="UVR_dom"/>
</dbReference>
<dbReference type="InterPro" id="IPR036876">
    <property type="entry name" value="UVR_dom_sf"/>
</dbReference>
<dbReference type="SMART" id="SM00465">
    <property type="entry name" value="GIYc"/>
    <property type="match status" value="1"/>
</dbReference>
<dbReference type="GO" id="GO:0009432">
    <property type="term" value="P:SOS response"/>
    <property type="evidence" value="ECO:0007669"/>
    <property type="project" value="UniProtKB-UniRule"/>
</dbReference>
<evidence type="ECO:0000259" key="8">
    <source>
        <dbReference type="PROSITE" id="PS50151"/>
    </source>
</evidence>
<dbReference type="GO" id="GO:0006289">
    <property type="term" value="P:nucleotide-excision repair"/>
    <property type="evidence" value="ECO:0007669"/>
    <property type="project" value="UniProtKB-UniRule"/>
</dbReference>
<sequence length="516" mass="59114">MIDRARIPEDPGCYLFSDSEGAVIYVGKAKNLKKRVSSYFQKRDLDAKTRRMVETAVSVDFIVTDTEVEALLLENTLIKKHRPKFNIDLKDSKGYAYIRVTDEPFPRIHISRTMTGTGSFYGPFVSARERDEVLRLLKTTFRLRSCRQLPKRACLRSHIGSCSAPCIGKITEEEYGERVRRAEAVLKGDIVGLIQHLRVEMAERAAGDEFEKALELRDQIAALERLTERQNVQRQKTYDEDVINYIVSEGTVYLMLFNVHTGMLAEKHEFVFEYAEGFLEEFLARYYAEREPPKELILPEPVDESIAGYLTHLRGNRVRTTVPQRGEKKKLLDLVRKNIEIGFFGDRIKLEALRELLNLSKIPTVIECFDISHLAGTAMVGSMVQFRDGRPDKRNYRRFRIRSVKGIDDFAAMAEVVRRRYARQKDEGRELPDLIVIDGGKGQLSAATAELGNLGLVIPIIGIAKREEEIYVPGESDPLPLNRREKASLFIQEIRDEAHRFALAYHKTLRKKAMVS</sequence>
<evidence type="ECO:0000259" key="9">
    <source>
        <dbReference type="PROSITE" id="PS50164"/>
    </source>
</evidence>
<name>A0A498GYS9_9EURY</name>
<dbReference type="FunFam" id="3.40.1440.10:FF:000001">
    <property type="entry name" value="UvrABC system protein C"/>
    <property type="match status" value="1"/>
</dbReference>
<dbReference type="FunFam" id="3.30.420.340:FF:000001">
    <property type="entry name" value="UvrABC system protein C"/>
    <property type="match status" value="1"/>
</dbReference>
<dbReference type="GO" id="GO:0003677">
    <property type="term" value="F:DNA binding"/>
    <property type="evidence" value="ECO:0007669"/>
    <property type="project" value="UniProtKB-UniRule"/>
</dbReference>
<proteinExistence type="inferred from homology"/>
<keyword evidence="3 7" id="KW-0228">DNA excision</keyword>
<dbReference type="InterPro" id="IPR050066">
    <property type="entry name" value="UvrABC_protein_C"/>
</dbReference>
<comment type="subunit">
    <text evidence="7">Interacts with UvrB in an incision complex.</text>
</comment>
<evidence type="ECO:0000256" key="5">
    <source>
        <dbReference type="ARBA" id="ARBA00023204"/>
    </source>
</evidence>
<dbReference type="RefSeq" id="WP_128694419.1">
    <property type="nucleotide sequence ID" value="NZ_LHQS01000003.1"/>
</dbReference>
<feature type="domain" description="UVR" evidence="8">
    <location>
        <begin position="191"/>
        <end position="226"/>
    </location>
</feature>
<evidence type="ECO:0000256" key="6">
    <source>
        <dbReference type="ARBA" id="ARBA00023236"/>
    </source>
</evidence>